<evidence type="ECO:0000256" key="3">
    <source>
        <dbReference type="ARBA" id="ARBA00022723"/>
    </source>
</evidence>
<evidence type="ECO:0000256" key="1">
    <source>
        <dbReference type="ARBA" id="ARBA00022490"/>
    </source>
</evidence>
<dbReference type="SUPFAM" id="SSF53448">
    <property type="entry name" value="Nucleotide-diphospho-sugar transferases"/>
    <property type="match status" value="1"/>
</dbReference>
<keyword evidence="10" id="KW-1185">Reference proteome</keyword>
<proteinExistence type="predicted"/>
<keyword evidence="1" id="KW-0963">Cytoplasm</keyword>
<keyword evidence="3" id="KW-0479">Metal-binding</keyword>
<dbReference type="Gene3D" id="3.90.550.10">
    <property type="entry name" value="Spore Coat Polysaccharide Biosynthesis Protein SpsA, Chain A"/>
    <property type="match status" value="1"/>
</dbReference>
<evidence type="ECO:0000313" key="10">
    <source>
        <dbReference type="Proteomes" id="UP000006793"/>
    </source>
</evidence>
<dbReference type="Proteomes" id="UP000006793">
    <property type="component" value="Chromosome"/>
</dbReference>
<reference evidence="10" key="1">
    <citation type="submission" date="2011-04" db="EMBL/GenBank/DDBJ databases">
        <title>The complete genome of Thermodesulfatator indicus DSM 15286.</title>
        <authorList>
            <person name="Lucas S."/>
            <person name="Copeland A."/>
            <person name="Lapidus A."/>
            <person name="Bruce D."/>
            <person name="Goodwin L."/>
            <person name="Pitluck S."/>
            <person name="Peters L."/>
            <person name="Kyrpides N."/>
            <person name="Mavromatis K."/>
            <person name="Pagani I."/>
            <person name="Ivanova N."/>
            <person name="Saunders L."/>
            <person name="Detter J.C."/>
            <person name="Tapia R."/>
            <person name="Han C."/>
            <person name="Land M."/>
            <person name="Hauser L."/>
            <person name="Markowitz V."/>
            <person name="Cheng J.-F."/>
            <person name="Hugenholtz P."/>
            <person name="Woyke T."/>
            <person name="Wu D."/>
            <person name="Spring S."/>
            <person name="Schroeder M."/>
            <person name="Brambilla E."/>
            <person name="Klenk H.-P."/>
            <person name="Eisen J.A."/>
        </authorList>
    </citation>
    <scope>NUCLEOTIDE SEQUENCE [LARGE SCALE GENOMIC DNA]</scope>
    <source>
        <strain evidence="10">DSM 15286 / JCM 11887 / CIR29812</strain>
    </source>
</reference>
<keyword evidence="7" id="KW-0501">Molybdenum cofactor biosynthesis</keyword>
<dbReference type="GO" id="GO:0046872">
    <property type="term" value="F:metal ion binding"/>
    <property type="evidence" value="ECO:0007669"/>
    <property type="project" value="UniProtKB-KW"/>
</dbReference>
<dbReference type="Pfam" id="PF12804">
    <property type="entry name" value="NTP_transf_3"/>
    <property type="match status" value="1"/>
</dbReference>
<evidence type="ECO:0000256" key="7">
    <source>
        <dbReference type="ARBA" id="ARBA00023150"/>
    </source>
</evidence>
<dbReference type="PANTHER" id="PTHR19136">
    <property type="entry name" value="MOLYBDENUM COFACTOR GUANYLYLTRANSFERASE"/>
    <property type="match status" value="1"/>
</dbReference>
<dbReference type="GO" id="GO:0005525">
    <property type="term" value="F:GTP binding"/>
    <property type="evidence" value="ECO:0007669"/>
    <property type="project" value="UniProtKB-KW"/>
</dbReference>
<dbReference type="InterPro" id="IPR013482">
    <property type="entry name" value="Molybde_CF_guanTrfase"/>
</dbReference>
<dbReference type="RefSeq" id="WP_013906917.1">
    <property type="nucleotide sequence ID" value="NC_015681.1"/>
</dbReference>
<dbReference type="InterPro" id="IPR025877">
    <property type="entry name" value="MobA-like_NTP_Trfase"/>
</dbReference>
<dbReference type="InterPro" id="IPR029044">
    <property type="entry name" value="Nucleotide-diphossugar_trans"/>
</dbReference>
<dbReference type="STRING" id="667014.Thein_0287"/>
<accession>F8A9X2</accession>
<dbReference type="AlphaFoldDB" id="F8A9X2"/>
<protein>
    <submittedName>
        <fullName evidence="9">Formate dehydrogenase accessory protein FdhD</fullName>
    </submittedName>
</protein>
<organism evidence="9 10">
    <name type="scientific">Thermodesulfatator indicus (strain DSM 15286 / JCM 11887 / CIR29812)</name>
    <dbReference type="NCBI Taxonomy" id="667014"/>
    <lineage>
        <taxon>Bacteria</taxon>
        <taxon>Pseudomonadati</taxon>
        <taxon>Thermodesulfobacteriota</taxon>
        <taxon>Thermodesulfobacteria</taxon>
        <taxon>Thermodesulfobacteriales</taxon>
        <taxon>Thermodesulfatatoraceae</taxon>
        <taxon>Thermodesulfatator</taxon>
    </lineage>
</organism>
<dbReference type="PaxDb" id="667014-Thein_0287"/>
<dbReference type="CDD" id="cd02503">
    <property type="entry name" value="MobA"/>
    <property type="match status" value="1"/>
</dbReference>
<reference evidence="9 10" key="2">
    <citation type="journal article" date="2012" name="Stand. Genomic Sci.">
        <title>Complete genome sequence of the thermophilic sulfate-reducing ocean bacterium Thermodesulfatator indicus type strain (CIR29812(T)).</title>
        <authorList>
            <person name="Anderson I."/>
            <person name="Saunders E."/>
            <person name="Lapidus A."/>
            <person name="Nolan M."/>
            <person name="Lucas S."/>
            <person name="Tice H."/>
            <person name="Del Rio T.G."/>
            <person name="Cheng J.F."/>
            <person name="Han C."/>
            <person name="Tapia R."/>
            <person name="Goodwin L.A."/>
            <person name="Pitluck S."/>
            <person name="Liolios K."/>
            <person name="Mavromatis K."/>
            <person name="Pagani I."/>
            <person name="Ivanova N."/>
            <person name="Mikhailova N."/>
            <person name="Pati A."/>
            <person name="Chen A."/>
            <person name="Palaniappan K."/>
            <person name="Land M."/>
            <person name="Hauser L."/>
            <person name="Jeffries C.D."/>
            <person name="Chang Y.J."/>
            <person name="Brambilla E.M."/>
            <person name="Rohde M."/>
            <person name="Spring S."/>
            <person name="Goker M."/>
            <person name="Detter J.C."/>
            <person name="Woyke T."/>
            <person name="Bristow J."/>
            <person name="Eisen J.A."/>
            <person name="Markowitz V."/>
            <person name="Hugenholtz P."/>
            <person name="Kyrpides N.C."/>
            <person name="Klenk H.P."/>
        </authorList>
    </citation>
    <scope>NUCLEOTIDE SEQUENCE [LARGE SCALE GENOMIC DNA]</scope>
    <source>
        <strain evidence="10">DSM 15286 / JCM 11887 / CIR29812</strain>
    </source>
</reference>
<dbReference type="KEGG" id="tid:Thein_0287"/>
<evidence type="ECO:0000313" key="9">
    <source>
        <dbReference type="EMBL" id="AEH44171.1"/>
    </source>
</evidence>
<dbReference type="OrthoDB" id="9791364at2"/>
<evidence type="ECO:0000256" key="6">
    <source>
        <dbReference type="ARBA" id="ARBA00023134"/>
    </source>
</evidence>
<keyword evidence="4" id="KW-0547">Nucleotide-binding</keyword>
<dbReference type="HOGENOM" id="CLU_055597_2_1_0"/>
<dbReference type="GO" id="GO:0006777">
    <property type="term" value="P:Mo-molybdopterin cofactor biosynthetic process"/>
    <property type="evidence" value="ECO:0007669"/>
    <property type="project" value="UniProtKB-KW"/>
</dbReference>
<gene>
    <name evidence="9" type="ordered locus">Thein_0287</name>
</gene>
<dbReference type="EMBL" id="CP002683">
    <property type="protein sequence ID" value="AEH44171.1"/>
    <property type="molecule type" value="Genomic_DNA"/>
</dbReference>
<evidence type="ECO:0000256" key="2">
    <source>
        <dbReference type="ARBA" id="ARBA00022679"/>
    </source>
</evidence>
<dbReference type="FunCoup" id="F8A9X2">
    <property type="interactions" value="70"/>
</dbReference>
<keyword evidence="6" id="KW-0342">GTP-binding</keyword>
<dbReference type="PANTHER" id="PTHR19136:SF81">
    <property type="entry name" value="MOLYBDENUM COFACTOR GUANYLYLTRANSFERASE"/>
    <property type="match status" value="1"/>
</dbReference>
<evidence type="ECO:0000256" key="5">
    <source>
        <dbReference type="ARBA" id="ARBA00022842"/>
    </source>
</evidence>
<feature type="domain" description="MobA-like NTP transferase" evidence="8">
    <location>
        <begin position="11"/>
        <end position="146"/>
    </location>
</feature>
<sequence>MKNCFYKLTIGLILAGGEARRFGGGKCQAILQGKPLIQWVYESIKPFTFEIWLSVKKQEDFGLTFTKVIKDPFPGAGPAVALRETLKHVANNKVLLVTSCDQPLIQKKLLKGLVSFFDPHQYEIAVFIDEKGKILPFPGLYKASLKNKKVNALRDFLKNTKALIIKPELWRKWDPKGLSFYNINYRKDLERLEKGTP</sequence>
<name>F8A9X2_THEID</name>
<dbReference type="GO" id="GO:0016779">
    <property type="term" value="F:nucleotidyltransferase activity"/>
    <property type="evidence" value="ECO:0007669"/>
    <property type="project" value="TreeGrafter"/>
</dbReference>
<keyword evidence="5" id="KW-0460">Magnesium</keyword>
<evidence type="ECO:0000256" key="4">
    <source>
        <dbReference type="ARBA" id="ARBA00022741"/>
    </source>
</evidence>
<evidence type="ECO:0000259" key="8">
    <source>
        <dbReference type="Pfam" id="PF12804"/>
    </source>
</evidence>
<keyword evidence="2" id="KW-0808">Transferase</keyword>
<dbReference type="eggNOG" id="COG0746">
    <property type="taxonomic scope" value="Bacteria"/>
</dbReference>
<dbReference type="InParanoid" id="F8A9X2"/>